<proteinExistence type="predicted"/>
<keyword evidence="6" id="KW-0732">Signal</keyword>
<keyword evidence="3" id="KW-0862">Zinc</keyword>
<reference evidence="9" key="3">
    <citation type="journal article" date="2014" name="Nature">
        <title>Elephant shark genome provides unique insights into gnathostome evolution.</title>
        <authorList>
            <consortium name="International Elephant Shark Genome Sequencing Consortium"/>
            <person name="Venkatesh B."/>
            <person name="Lee A.P."/>
            <person name="Ravi V."/>
            <person name="Maurya A.K."/>
            <person name="Lian M.M."/>
            <person name="Swann J.B."/>
            <person name="Ohta Y."/>
            <person name="Flajnik M.F."/>
            <person name="Sutoh Y."/>
            <person name="Kasahara M."/>
            <person name="Hoon S."/>
            <person name="Gangu V."/>
            <person name="Roy S.W."/>
            <person name="Irimia M."/>
            <person name="Korzh V."/>
            <person name="Kondrychyn I."/>
            <person name="Lim Z.W."/>
            <person name="Tay B.H."/>
            <person name="Tohari S."/>
            <person name="Kong K.W."/>
            <person name="Ho S."/>
            <person name="Lorente-Galdos B."/>
            <person name="Quilez J."/>
            <person name="Marques-Bonet T."/>
            <person name="Raney B.J."/>
            <person name="Ingham P.W."/>
            <person name="Tay A."/>
            <person name="Hillier L.W."/>
            <person name="Minx P."/>
            <person name="Boehm T."/>
            <person name="Wilson R.K."/>
            <person name="Brenner S."/>
            <person name="Warren W.C."/>
        </authorList>
    </citation>
    <scope>NUCLEOTIDE SEQUENCE [LARGE SCALE GENOMIC DNA]</scope>
</reference>
<dbReference type="Pfam" id="PF15227">
    <property type="entry name" value="zf-C3HC4_4"/>
    <property type="match status" value="1"/>
</dbReference>
<protein>
    <recommendedName>
        <fullName evidence="7">RING-type domain-containing protein</fullName>
    </recommendedName>
</protein>
<dbReference type="AlphaFoldDB" id="A0A4W3GKB2"/>
<feature type="coiled-coil region" evidence="5">
    <location>
        <begin position="64"/>
        <end position="98"/>
    </location>
</feature>
<evidence type="ECO:0000313" key="9">
    <source>
        <dbReference type="Proteomes" id="UP000314986"/>
    </source>
</evidence>
<dbReference type="SUPFAM" id="SSF57850">
    <property type="entry name" value="RING/U-box"/>
    <property type="match status" value="1"/>
</dbReference>
<accession>A0A4W3GKB2</accession>
<reference evidence="8" key="5">
    <citation type="submission" date="2025-09" db="UniProtKB">
        <authorList>
            <consortium name="Ensembl"/>
        </authorList>
    </citation>
    <scope>IDENTIFICATION</scope>
</reference>
<dbReference type="InterPro" id="IPR013083">
    <property type="entry name" value="Znf_RING/FYVE/PHD"/>
</dbReference>
<feature type="domain" description="RING-type" evidence="7">
    <location>
        <begin position="13"/>
        <end position="53"/>
    </location>
</feature>
<evidence type="ECO:0000313" key="8">
    <source>
        <dbReference type="Ensembl" id="ENSCMIP00000003841.1"/>
    </source>
</evidence>
<evidence type="ECO:0000259" key="7">
    <source>
        <dbReference type="PROSITE" id="PS50089"/>
    </source>
</evidence>
<dbReference type="PROSITE" id="PS00518">
    <property type="entry name" value="ZF_RING_1"/>
    <property type="match status" value="1"/>
</dbReference>
<dbReference type="PANTHER" id="PTHR25465:SF41">
    <property type="entry name" value="E3 UBIQUITIN-PROTEIN LIGASE RNF135"/>
    <property type="match status" value="1"/>
</dbReference>
<dbReference type="PANTHER" id="PTHR25465">
    <property type="entry name" value="B-BOX DOMAIN CONTAINING"/>
    <property type="match status" value="1"/>
</dbReference>
<keyword evidence="1" id="KW-0479">Metal-binding</keyword>
<dbReference type="InParanoid" id="A0A4W3GKB2"/>
<dbReference type="InterPro" id="IPR051051">
    <property type="entry name" value="E3_ubiq-ligase_TRIM/RNF"/>
</dbReference>
<evidence type="ECO:0000256" key="1">
    <source>
        <dbReference type="ARBA" id="ARBA00022723"/>
    </source>
</evidence>
<evidence type="ECO:0000256" key="3">
    <source>
        <dbReference type="ARBA" id="ARBA00022833"/>
    </source>
</evidence>
<dbReference type="GeneTree" id="ENSGT00970000196792"/>
<keyword evidence="2 4" id="KW-0863">Zinc-finger</keyword>
<feature type="signal peptide" evidence="6">
    <location>
        <begin position="1"/>
        <end position="27"/>
    </location>
</feature>
<evidence type="ECO:0000256" key="4">
    <source>
        <dbReference type="PROSITE-ProRule" id="PRU00175"/>
    </source>
</evidence>
<reference evidence="9" key="1">
    <citation type="journal article" date="2006" name="Science">
        <title>Ancient noncoding elements conserved in the human genome.</title>
        <authorList>
            <person name="Venkatesh B."/>
            <person name="Kirkness E.F."/>
            <person name="Loh Y.H."/>
            <person name="Halpern A.L."/>
            <person name="Lee A.P."/>
            <person name="Johnson J."/>
            <person name="Dandona N."/>
            <person name="Viswanathan L.D."/>
            <person name="Tay A."/>
            <person name="Venter J.C."/>
            <person name="Strausberg R.L."/>
            <person name="Brenner S."/>
        </authorList>
    </citation>
    <scope>NUCLEOTIDE SEQUENCE [LARGE SCALE GENOMIC DNA]</scope>
</reference>
<sequence>LPSRQTRPWVLICAICLDFFTDPVILGCGHNFCRSCITRSWEKQENRSCPECRQVTQRVMCDLKQREEEVLLRMETNLREIQCKLDSVEQELSELQTQMGKDALTFLQVKR</sequence>
<organism evidence="8 9">
    <name type="scientific">Callorhinchus milii</name>
    <name type="common">Ghost shark</name>
    <dbReference type="NCBI Taxonomy" id="7868"/>
    <lineage>
        <taxon>Eukaryota</taxon>
        <taxon>Metazoa</taxon>
        <taxon>Chordata</taxon>
        <taxon>Craniata</taxon>
        <taxon>Vertebrata</taxon>
        <taxon>Chondrichthyes</taxon>
        <taxon>Holocephali</taxon>
        <taxon>Chimaeriformes</taxon>
        <taxon>Callorhinchidae</taxon>
        <taxon>Callorhinchus</taxon>
    </lineage>
</organism>
<dbReference type="InterPro" id="IPR017907">
    <property type="entry name" value="Znf_RING_CS"/>
</dbReference>
<dbReference type="InterPro" id="IPR001841">
    <property type="entry name" value="Znf_RING"/>
</dbReference>
<keyword evidence="9" id="KW-1185">Reference proteome</keyword>
<reference evidence="9" key="2">
    <citation type="journal article" date="2007" name="PLoS Biol.">
        <title>Survey sequencing and comparative analysis of the elephant shark (Callorhinchus milii) genome.</title>
        <authorList>
            <person name="Venkatesh B."/>
            <person name="Kirkness E.F."/>
            <person name="Loh Y.H."/>
            <person name="Halpern A.L."/>
            <person name="Lee A.P."/>
            <person name="Johnson J."/>
            <person name="Dandona N."/>
            <person name="Viswanathan L.D."/>
            <person name="Tay A."/>
            <person name="Venter J.C."/>
            <person name="Strausberg R.L."/>
            <person name="Brenner S."/>
        </authorList>
    </citation>
    <scope>NUCLEOTIDE SEQUENCE [LARGE SCALE GENOMIC DNA]</scope>
</reference>
<dbReference type="GO" id="GO:0008270">
    <property type="term" value="F:zinc ion binding"/>
    <property type="evidence" value="ECO:0007669"/>
    <property type="project" value="UniProtKB-KW"/>
</dbReference>
<feature type="chain" id="PRO_5021346091" description="RING-type domain-containing protein" evidence="6">
    <location>
        <begin position="28"/>
        <end position="111"/>
    </location>
</feature>
<reference evidence="8" key="4">
    <citation type="submission" date="2025-08" db="UniProtKB">
        <authorList>
            <consortium name="Ensembl"/>
        </authorList>
    </citation>
    <scope>IDENTIFICATION</scope>
</reference>
<evidence type="ECO:0000256" key="6">
    <source>
        <dbReference type="SAM" id="SignalP"/>
    </source>
</evidence>
<name>A0A4W3GKB2_CALMI</name>
<dbReference type="Gene3D" id="3.30.40.10">
    <property type="entry name" value="Zinc/RING finger domain, C3HC4 (zinc finger)"/>
    <property type="match status" value="1"/>
</dbReference>
<dbReference type="SMART" id="SM00184">
    <property type="entry name" value="RING"/>
    <property type="match status" value="1"/>
</dbReference>
<dbReference type="Proteomes" id="UP000314986">
    <property type="component" value="Unassembled WGS sequence"/>
</dbReference>
<keyword evidence="5" id="KW-0175">Coiled coil</keyword>
<evidence type="ECO:0000256" key="5">
    <source>
        <dbReference type="SAM" id="Coils"/>
    </source>
</evidence>
<dbReference type="Ensembl" id="ENSCMIT00000003987.1">
    <property type="protein sequence ID" value="ENSCMIP00000003841.1"/>
    <property type="gene ID" value="ENSCMIG00000002300.1"/>
</dbReference>
<evidence type="ECO:0000256" key="2">
    <source>
        <dbReference type="ARBA" id="ARBA00022771"/>
    </source>
</evidence>
<dbReference type="PROSITE" id="PS50089">
    <property type="entry name" value="ZF_RING_2"/>
    <property type="match status" value="1"/>
</dbReference>